<dbReference type="Gene3D" id="1.10.10.60">
    <property type="entry name" value="Homeodomain-like"/>
    <property type="match status" value="1"/>
</dbReference>
<dbReference type="GO" id="GO:0043565">
    <property type="term" value="F:sequence-specific DNA binding"/>
    <property type="evidence" value="ECO:0007669"/>
    <property type="project" value="InterPro"/>
</dbReference>
<dbReference type="InterPro" id="IPR002078">
    <property type="entry name" value="Sigma_54_int"/>
</dbReference>
<dbReference type="InterPro" id="IPR002197">
    <property type="entry name" value="HTH_Fis"/>
</dbReference>
<dbReference type="PANTHER" id="PTHR32071:SF57">
    <property type="entry name" value="C4-DICARBOXYLATE TRANSPORT TRANSCRIPTIONAL REGULATORY PROTEIN DCTD"/>
    <property type="match status" value="1"/>
</dbReference>
<dbReference type="Pfam" id="PF02954">
    <property type="entry name" value="HTH_8"/>
    <property type="match status" value="1"/>
</dbReference>
<dbReference type="PROSITE" id="PS50045">
    <property type="entry name" value="SIGMA54_INTERACT_4"/>
    <property type="match status" value="1"/>
</dbReference>
<dbReference type="InterPro" id="IPR025944">
    <property type="entry name" value="Sigma_54_int_dom_CS"/>
</dbReference>
<evidence type="ECO:0000256" key="7">
    <source>
        <dbReference type="PROSITE-ProRule" id="PRU00169"/>
    </source>
</evidence>
<dbReference type="Pfam" id="PF00158">
    <property type="entry name" value="Sigma54_activat"/>
    <property type="match status" value="1"/>
</dbReference>
<dbReference type="EMBL" id="SJPY01000011">
    <property type="protein sequence ID" value="TWU34536.1"/>
    <property type="molecule type" value="Genomic_DNA"/>
</dbReference>
<evidence type="ECO:0000256" key="5">
    <source>
        <dbReference type="ARBA" id="ARBA00023159"/>
    </source>
</evidence>
<gene>
    <name evidence="11" type="primary">zraR_13</name>
    <name evidence="11" type="ORF">Q31b_54900</name>
</gene>
<evidence type="ECO:0000256" key="6">
    <source>
        <dbReference type="ARBA" id="ARBA00023163"/>
    </source>
</evidence>
<dbReference type="FunFam" id="3.40.50.300:FF:000006">
    <property type="entry name" value="DNA-binding transcriptional regulator NtrC"/>
    <property type="match status" value="1"/>
</dbReference>
<feature type="modified residue" description="4-aspartylphosphate" evidence="7">
    <location>
        <position position="79"/>
    </location>
</feature>
<protein>
    <submittedName>
        <fullName evidence="11">Transcriptional regulatory protein ZraR</fullName>
    </submittedName>
</protein>
<dbReference type="InterPro" id="IPR025662">
    <property type="entry name" value="Sigma_54_int_dom_ATP-bd_1"/>
</dbReference>
<keyword evidence="4" id="KW-0238">DNA-binding</keyword>
<dbReference type="Proteomes" id="UP000315471">
    <property type="component" value="Unassembled WGS sequence"/>
</dbReference>
<dbReference type="InterPro" id="IPR058031">
    <property type="entry name" value="AAA_lid_NorR"/>
</dbReference>
<dbReference type="Gene3D" id="3.40.50.2300">
    <property type="match status" value="1"/>
</dbReference>
<dbReference type="CDD" id="cd00009">
    <property type="entry name" value="AAA"/>
    <property type="match status" value="1"/>
</dbReference>
<proteinExistence type="predicted"/>
<evidence type="ECO:0000256" key="3">
    <source>
        <dbReference type="ARBA" id="ARBA00023015"/>
    </source>
</evidence>
<dbReference type="InterPro" id="IPR027417">
    <property type="entry name" value="P-loop_NTPase"/>
</dbReference>
<dbReference type="Pfam" id="PF25601">
    <property type="entry name" value="AAA_lid_14"/>
    <property type="match status" value="1"/>
</dbReference>
<dbReference type="GO" id="GO:0000160">
    <property type="term" value="P:phosphorelay signal transduction system"/>
    <property type="evidence" value="ECO:0007669"/>
    <property type="project" value="InterPro"/>
</dbReference>
<keyword evidence="12" id="KW-1185">Reference proteome</keyword>
<keyword evidence="2" id="KW-0067">ATP-binding</keyword>
<evidence type="ECO:0000256" key="2">
    <source>
        <dbReference type="ARBA" id="ARBA00022840"/>
    </source>
</evidence>
<evidence type="ECO:0000256" key="8">
    <source>
        <dbReference type="SAM" id="MobiDB-lite"/>
    </source>
</evidence>
<feature type="region of interest" description="Disordered" evidence="8">
    <location>
        <begin position="1"/>
        <end position="22"/>
    </location>
</feature>
<dbReference type="PRINTS" id="PR01590">
    <property type="entry name" value="HTHFIS"/>
</dbReference>
<dbReference type="InterPro" id="IPR009057">
    <property type="entry name" value="Homeodomain-like_sf"/>
</dbReference>
<dbReference type="InterPro" id="IPR011006">
    <property type="entry name" value="CheY-like_superfamily"/>
</dbReference>
<dbReference type="SUPFAM" id="SSF52172">
    <property type="entry name" value="CheY-like"/>
    <property type="match status" value="1"/>
</dbReference>
<dbReference type="FunFam" id="1.10.8.60:FF:000014">
    <property type="entry name" value="DNA-binding transcriptional regulator NtrC"/>
    <property type="match status" value="1"/>
</dbReference>
<keyword evidence="5" id="KW-0010">Activator</keyword>
<dbReference type="InterPro" id="IPR001789">
    <property type="entry name" value="Sig_transdc_resp-reg_receiver"/>
</dbReference>
<evidence type="ECO:0000313" key="12">
    <source>
        <dbReference type="Proteomes" id="UP000315471"/>
    </source>
</evidence>
<sequence>MNSLSPTNHNDRKPNRNDQKQGEVVERRFQVLVVDDEPNIRSGLAKGLVKIVDKIETASDVNEALDKFESGDFQLVIADVRLPGDRDGLDLLTLIRQHKPDTSVIVITAHGTVETAVDAMRRGAFDFITKPVDLDLIREQVTKALEHYRLQSENRELKGRLANAGAISGIIGNCSAMRDVYQQVRQVATTDATVLIQGESGTGKELIARALHDLSTRSANPFIAVNLGALPETLLESELFGHEKGSFTGAARQKPGCFEQAFGGTLFLDEITEIPPKSQIDLLRVLETGEFSRVGGEETMQSDARIISATNKDIGEMTQDGSFRDDLYYRLNIVPIRVPSLRERREDIPLLADHFLTYFCLRHQRPPKQLSDDTMQMLASVNWPGNVRQLRNLMERLVVTISGSTIEVNHLPKEIQQVTPAGNVQVKSLVEATEKAEIDAITAALGVCDYHRERAAKMLGVSVRTLHYKMSRHGLH</sequence>
<feature type="domain" description="Response regulatory" evidence="10">
    <location>
        <begin position="30"/>
        <end position="145"/>
    </location>
</feature>
<evidence type="ECO:0000256" key="4">
    <source>
        <dbReference type="ARBA" id="ARBA00023125"/>
    </source>
</evidence>
<evidence type="ECO:0000259" key="9">
    <source>
        <dbReference type="PROSITE" id="PS50045"/>
    </source>
</evidence>
<evidence type="ECO:0000259" key="10">
    <source>
        <dbReference type="PROSITE" id="PS50110"/>
    </source>
</evidence>
<dbReference type="SMART" id="SM00448">
    <property type="entry name" value="REC"/>
    <property type="match status" value="1"/>
</dbReference>
<reference evidence="11 12" key="1">
    <citation type="submission" date="2019-02" db="EMBL/GenBank/DDBJ databases">
        <title>Deep-cultivation of Planctomycetes and their phenomic and genomic characterization uncovers novel biology.</title>
        <authorList>
            <person name="Wiegand S."/>
            <person name="Jogler M."/>
            <person name="Boedeker C."/>
            <person name="Pinto D."/>
            <person name="Vollmers J."/>
            <person name="Rivas-Marin E."/>
            <person name="Kohn T."/>
            <person name="Peeters S.H."/>
            <person name="Heuer A."/>
            <person name="Rast P."/>
            <person name="Oberbeckmann S."/>
            <person name="Bunk B."/>
            <person name="Jeske O."/>
            <person name="Meyerdierks A."/>
            <person name="Storesund J.E."/>
            <person name="Kallscheuer N."/>
            <person name="Luecker S."/>
            <person name="Lage O.M."/>
            <person name="Pohl T."/>
            <person name="Merkel B.J."/>
            <person name="Hornburger P."/>
            <person name="Mueller R.-W."/>
            <person name="Bruemmer F."/>
            <person name="Labrenz M."/>
            <person name="Spormann A.M."/>
            <person name="Op Den Camp H."/>
            <person name="Overmann J."/>
            <person name="Amann R."/>
            <person name="Jetten M.S.M."/>
            <person name="Mascher T."/>
            <person name="Medema M.H."/>
            <person name="Devos D.P."/>
            <person name="Kaster A.-K."/>
            <person name="Ovreas L."/>
            <person name="Rohde M."/>
            <person name="Galperin M.Y."/>
            <person name="Jogler C."/>
        </authorList>
    </citation>
    <scope>NUCLEOTIDE SEQUENCE [LARGE SCALE GENOMIC DNA]</scope>
    <source>
        <strain evidence="11 12">Q31b</strain>
    </source>
</reference>
<keyword evidence="6" id="KW-0804">Transcription</keyword>
<dbReference type="SUPFAM" id="SSF52540">
    <property type="entry name" value="P-loop containing nucleoside triphosphate hydrolases"/>
    <property type="match status" value="1"/>
</dbReference>
<dbReference type="PROSITE" id="PS00688">
    <property type="entry name" value="SIGMA54_INTERACT_3"/>
    <property type="match status" value="1"/>
</dbReference>
<feature type="domain" description="Sigma-54 factor interaction" evidence="9">
    <location>
        <begin position="170"/>
        <end position="399"/>
    </location>
</feature>
<dbReference type="GO" id="GO:0006355">
    <property type="term" value="P:regulation of DNA-templated transcription"/>
    <property type="evidence" value="ECO:0007669"/>
    <property type="project" value="InterPro"/>
</dbReference>
<name>A0A5C6DHL8_9BACT</name>
<dbReference type="PROSITE" id="PS00675">
    <property type="entry name" value="SIGMA54_INTERACT_1"/>
    <property type="match status" value="1"/>
</dbReference>
<organism evidence="11 12">
    <name type="scientific">Novipirellula aureliae</name>
    <dbReference type="NCBI Taxonomy" id="2527966"/>
    <lineage>
        <taxon>Bacteria</taxon>
        <taxon>Pseudomonadati</taxon>
        <taxon>Planctomycetota</taxon>
        <taxon>Planctomycetia</taxon>
        <taxon>Pirellulales</taxon>
        <taxon>Pirellulaceae</taxon>
        <taxon>Novipirellula</taxon>
    </lineage>
</organism>
<evidence type="ECO:0000313" key="11">
    <source>
        <dbReference type="EMBL" id="TWU34536.1"/>
    </source>
</evidence>
<evidence type="ECO:0000256" key="1">
    <source>
        <dbReference type="ARBA" id="ARBA00022741"/>
    </source>
</evidence>
<keyword evidence="7" id="KW-0597">Phosphoprotein</keyword>
<dbReference type="SUPFAM" id="SSF46689">
    <property type="entry name" value="Homeodomain-like"/>
    <property type="match status" value="1"/>
</dbReference>
<dbReference type="Pfam" id="PF00072">
    <property type="entry name" value="Response_reg"/>
    <property type="match status" value="1"/>
</dbReference>
<keyword evidence="3" id="KW-0805">Transcription regulation</keyword>
<dbReference type="PROSITE" id="PS50110">
    <property type="entry name" value="RESPONSE_REGULATORY"/>
    <property type="match status" value="1"/>
</dbReference>
<dbReference type="SMART" id="SM00382">
    <property type="entry name" value="AAA"/>
    <property type="match status" value="1"/>
</dbReference>
<accession>A0A5C6DHL8</accession>
<dbReference type="Gene3D" id="1.10.8.60">
    <property type="match status" value="1"/>
</dbReference>
<dbReference type="PANTHER" id="PTHR32071">
    <property type="entry name" value="TRANSCRIPTIONAL REGULATORY PROTEIN"/>
    <property type="match status" value="1"/>
</dbReference>
<dbReference type="GO" id="GO:0005524">
    <property type="term" value="F:ATP binding"/>
    <property type="evidence" value="ECO:0007669"/>
    <property type="project" value="UniProtKB-KW"/>
</dbReference>
<feature type="compositionally biased region" description="Basic and acidic residues" evidence="8">
    <location>
        <begin position="9"/>
        <end position="22"/>
    </location>
</feature>
<dbReference type="AlphaFoldDB" id="A0A5C6DHL8"/>
<dbReference type="Gene3D" id="3.40.50.300">
    <property type="entry name" value="P-loop containing nucleotide triphosphate hydrolases"/>
    <property type="match status" value="1"/>
</dbReference>
<dbReference type="InterPro" id="IPR003593">
    <property type="entry name" value="AAA+_ATPase"/>
</dbReference>
<comment type="caution">
    <text evidence="11">The sequence shown here is derived from an EMBL/GenBank/DDBJ whole genome shotgun (WGS) entry which is preliminary data.</text>
</comment>
<keyword evidence="1" id="KW-0547">Nucleotide-binding</keyword>